<evidence type="ECO:0000313" key="2">
    <source>
        <dbReference type="Proteomes" id="UP000502035"/>
    </source>
</evidence>
<dbReference type="EMBL" id="CP049866">
    <property type="protein sequence ID" value="QIK76035.1"/>
    <property type="molecule type" value="Genomic_DNA"/>
</dbReference>
<evidence type="ECO:0000313" key="1">
    <source>
        <dbReference type="EMBL" id="QIK76035.1"/>
    </source>
</evidence>
<dbReference type="RefSeq" id="WP_166318998.1">
    <property type="nucleotide sequence ID" value="NZ_CP049866.1"/>
</dbReference>
<sequence>MDERDWPQRQAFLMGPWEVITWWQPVHGSPQVVGVDIRSFHSSKDGRPGPAPDWVQLGQPVEGTVAGVPVATTYYAGEEPREFTGLEPIDGEALAVITKALLRGLPWESIRETTRRYLRWSAVGEESLAVDPAAKARARDRAKALREPMRASYPPEHWEDVARVYNGAVARGDRHPTAAVRDQLIPARVERDRAKARTTAANWVRKARQLDLIDPDRRKQ</sequence>
<keyword evidence="2" id="KW-1185">Reference proteome</keyword>
<protein>
    <submittedName>
        <fullName evidence="1">Uncharacterized protein</fullName>
    </submittedName>
</protein>
<organism evidence="1 2">
    <name type="scientific">Nocardioides piscis</name>
    <dbReference type="NCBI Taxonomy" id="2714938"/>
    <lineage>
        <taxon>Bacteria</taxon>
        <taxon>Bacillati</taxon>
        <taxon>Actinomycetota</taxon>
        <taxon>Actinomycetes</taxon>
        <taxon>Propionibacteriales</taxon>
        <taxon>Nocardioidaceae</taxon>
        <taxon>Nocardioides</taxon>
    </lineage>
</organism>
<dbReference type="AlphaFoldDB" id="A0A6G7YGU3"/>
<dbReference type="Proteomes" id="UP000502035">
    <property type="component" value="Chromosome"/>
</dbReference>
<proteinExistence type="predicted"/>
<accession>A0A6G7YGU3</accession>
<reference evidence="1 2" key="1">
    <citation type="submission" date="2020-03" db="EMBL/GenBank/DDBJ databases">
        <title>Nocardioides sp. nov., isolated from fish.</title>
        <authorList>
            <person name="Hyun D.-W."/>
            <person name="Bae J.-W."/>
        </authorList>
    </citation>
    <scope>NUCLEOTIDE SEQUENCE [LARGE SCALE GENOMIC DNA]</scope>
    <source>
        <strain evidence="1 2">HDW12A</strain>
    </source>
</reference>
<name>A0A6G7YGU3_9ACTN</name>
<dbReference type="KEGG" id="npi:G7071_11925"/>
<gene>
    <name evidence="1" type="ORF">G7071_11925</name>
</gene>